<keyword evidence="5" id="KW-1185">Reference proteome</keyword>
<keyword evidence="1" id="KW-0547">Nucleotide-binding</keyword>
<dbReference type="GO" id="GO:0005524">
    <property type="term" value="F:ATP binding"/>
    <property type="evidence" value="ECO:0007669"/>
    <property type="project" value="UniProtKB-KW"/>
</dbReference>
<evidence type="ECO:0000313" key="5">
    <source>
        <dbReference type="Proteomes" id="UP000824469"/>
    </source>
</evidence>
<protein>
    <recommendedName>
        <fullName evidence="6">Heat shock protein 70</fullName>
    </recommendedName>
</protein>
<dbReference type="Pfam" id="PF00012">
    <property type="entry name" value="HSP70"/>
    <property type="match status" value="2"/>
</dbReference>
<dbReference type="AlphaFoldDB" id="A0AA38CHW4"/>
<dbReference type="Gene3D" id="3.30.420.40">
    <property type="match status" value="2"/>
</dbReference>
<proteinExistence type="predicted"/>
<name>A0AA38CHW4_TAXCH</name>
<evidence type="ECO:0000256" key="1">
    <source>
        <dbReference type="ARBA" id="ARBA00022741"/>
    </source>
</evidence>
<dbReference type="Gene3D" id="3.30.30.30">
    <property type="match status" value="1"/>
</dbReference>
<keyword evidence="3" id="KW-1133">Transmembrane helix</keyword>
<keyword evidence="2" id="KW-0067">ATP-binding</keyword>
<dbReference type="GO" id="GO:0140662">
    <property type="term" value="F:ATP-dependent protein folding chaperone"/>
    <property type="evidence" value="ECO:0007669"/>
    <property type="project" value="InterPro"/>
</dbReference>
<accession>A0AA38CHW4</accession>
<evidence type="ECO:0000313" key="4">
    <source>
        <dbReference type="EMBL" id="KAH9299143.1"/>
    </source>
</evidence>
<organism evidence="4 5">
    <name type="scientific">Taxus chinensis</name>
    <name type="common">Chinese yew</name>
    <name type="synonym">Taxus wallichiana var. chinensis</name>
    <dbReference type="NCBI Taxonomy" id="29808"/>
    <lineage>
        <taxon>Eukaryota</taxon>
        <taxon>Viridiplantae</taxon>
        <taxon>Streptophyta</taxon>
        <taxon>Embryophyta</taxon>
        <taxon>Tracheophyta</taxon>
        <taxon>Spermatophyta</taxon>
        <taxon>Pinopsida</taxon>
        <taxon>Pinidae</taxon>
        <taxon>Conifers II</taxon>
        <taxon>Cupressales</taxon>
        <taxon>Taxaceae</taxon>
        <taxon>Taxus</taxon>
    </lineage>
</organism>
<keyword evidence="3" id="KW-0472">Membrane</keyword>
<dbReference type="SUPFAM" id="SSF53067">
    <property type="entry name" value="Actin-like ATPase domain"/>
    <property type="match status" value="2"/>
</dbReference>
<dbReference type="Proteomes" id="UP000824469">
    <property type="component" value="Unassembled WGS sequence"/>
</dbReference>
<comment type="caution">
    <text evidence="4">The sequence shown here is derived from an EMBL/GenBank/DDBJ whole genome shotgun (WGS) entry which is preliminary data.</text>
</comment>
<reference evidence="4 5" key="1">
    <citation type="journal article" date="2021" name="Nat. Plants">
        <title>The Taxus genome provides insights into paclitaxel biosynthesis.</title>
        <authorList>
            <person name="Xiong X."/>
            <person name="Gou J."/>
            <person name="Liao Q."/>
            <person name="Li Y."/>
            <person name="Zhou Q."/>
            <person name="Bi G."/>
            <person name="Li C."/>
            <person name="Du R."/>
            <person name="Wang X."/>
            <person name="Sun T."/>
            <person name="Guo L."/>
            <person name="Liang H."/>
            <person name="Lu P."/>
            <person name="Wu Y."/>
            <person name="Zhang Z."/>
            <person name="Ro D.K."/>
            <person name="Shang Y."/>
            <person name="Huang S."/>
            <person name="Yan J."/>
        </authorList>
    </citation>
    <scope>NUCLEOTIDE SEQUENCE [LARGE SCALE GENOMIC DNA]</scope>
    <source>
        <strain evidence="4">Ta-2019</strain>
    </source>
</reference>
<dbReference type="FunFam" id="3.30.30.30:FF:000001">
    <property type="entry name" value="heat shock 70 kDa protein-like"/>
    <property type="match status" value="1"/>
</dbReference>
<dbReference type="InterPro" id="IPR043129">
    <property type="entry name" value="ATPase_NBD"/>
</dbReference>
<dbReference type="FunFam" id="3.90.640.10:FF:000003">
    <property type="entry name" value="Molecular chaperone DnaK"/>
    <property type="match status" value="1"/>
</dbReference>
<dbReference type="Gene3D" id="3.90.640.10">
    <property type="entry name" value="Actin, Chain A, domain 4"/>
    <property type="match status" value="1"/>
</dbReference>
<sequence length="274" mass="30571">MRAQSKSKGQKLGLILKAYSCVGGMGSMKRLKLLLTSRETKLLHQWLLSPPPTNSVEMLPSYRFHLIYHNIMFDVKRIIERKFMDASLQLDPKLWPFTVVSVNNEKLMIEVAYKGQKKLFTAEEISSMRKDARDAAKLAGLNVMAIVNEQMAAATAYGFGVGGSRPMGGGVRIIVIFDLGGCTFYVSVMGFKGGKSDVKAVRGDRHLGGKDFNKRMVEHCIKLFKSKYKVDASKSSKTMWRLYSECERAKRILSSATETVIAIDGLFQGFSCSD</sequence>
<evidence type="ECO:0008006" key="6">
    <source>
        <dbReference type="Google" id="ProtNLM"/>
    </source>
</evidence>
<gene>
    <name evidence="4" type="ORF">KI387_030825</name>
</gene>
<feature type="transmembrane region" description="Helical" evidence="3">
    <location>
        <begin position="171"/>
        <end position="191"/>
    </location>
</feature>
<dbReference type="OMA" id="YFGHLER"/>
<dbReference type="InterPro" id="IPR013126">
    <property type="entry name" value="Hsp_70_fam"/>
</dbReference>
<dbReference type="EMBL" id="JAHRHJ020000010">
    <property type="protein sequence ID" value="KAH9299143.1"/>
    <property type="molecule type" value="Genomic_DNA"/>
</dbReference>
<keyword evidence="3" id="KW-0812">Transmembrane</keyword>
<evidence type="ECO:0000256" key="3">
    <source>
        <dbReference type="SAM" id="Phobius"/>
    </source>
</evidence>
<dbReference type="SMR" id="A0AA38CHW4"/>
<evidence type="ECO:0000256" key="2">
    <source>
        <dbReference type="ARBA" id="ARBA00022840"/>
    </source>
</evidence>
<dbReference type="PANTHER" id="PTHR19375">
    <property type="entry name" value="HEAT SHOCK PROTEIN 70KDA"/>
    <property type="match status" value="1"/>
</dbReference>
<feature type="transmembrane region" description="Helical" evidence="3">
    <location>
        <begin position="138"/>
        <end position="159"/>
    </location>
</feature>